<dbReference type="Proteomes" id="UP000719766">
    <property type="component" value="Unassembled WGS sequence"/>
</dbReference>
<keyword evidence="1" id="KW-1133">Transmembrane helix</keyword>
<reference evidence="2" key="1">
    <citation type="journal article" date="2020" name="New Phytol.">
        <title>Comparative genomics reveals dynamic genome evolution in host specialist ectomycorrhizal fungi.</title>
        <authorList>
            <person name="Lofgren L.A."/>
            <person name="Nguyen N.H."/>
            <person name="Vilgalys R."/>
            <person name="Ruytinx J."/>
            <person name="Liao H.L."/>
            <person name="Branco S."/>
            <person name="Kuo A."/>
            <person name="LaButti K."/>
            <person name="Lipzen A."/>
            <person name="Andreopoulos W."/>
            <person name="Pangilinan J."/>
            <person name="Riley R."/>
            <person name="Hundley H."/>
            <person name="Na H."/>
            <person name="Barry K."/>
            <person name="Grigoriev I.V."/>
            <person name="Stajich J.E."/>
            <person name="Kennedy P.G."/>
        </authorList>
    </citation>
    <scope>NUCLEOTIDE SEQUENCE</scope>
    <source>
        <strain evidence="2">S12</strain>
    </source>
</reference>
<keyword evidence="1" id="KW-0472">Membrane</keyword>
<evidence type="ECO:0000256" key="1">
    <source>
        <dbReference type="SAM" id="Phobius"/>
    </source>
</evidence>
<accession>A0A9P7DW78</accession>
<dbReference type="EMBL" id="JABBWE010000003">
    <property type="protein sequence ID" value="KAG1804772.1"/>
    <property type="molecule type" value="Genomic_DNA"/>
</dbReference>
<feature type="transmembrane region" description="Helical" evidence="1">
    <location>
        <begin position="78"/>
        <end position="98"/>
    </location>
</feature>
<proteinExistence type="predicted"/>
<dbReference type="GeneID" id="64595304"/>
<comment type="caution">
    <text evidence="2">The sequence shown here is derived from an EMBL/GenBank/DDBJ whole genome shotgun (WGS) entry which is preliminary data.</text>
</comment>
<evidence type="ECO:0000313" key="2">
    <source>
        <dbReference type="EMBL" id="KAG1804772.1"/>
    </source>
</evidence>
<feature type="transmembrane region" description="Helical" evidence="1">
    <location>
        <begin position="53"/>
        <end position="71"/>
    </location>
</feature>
<evidence type="ECO:0000313" key="3">
    <source>
        <dbReference type="Proteomes" id="UP000719766"/>
    </source>
</evidence>
<dbReference type="OrthoDB" id="2678403at2759"/>
<feature type="transmembrane region" description="Helical" evidence="1">
    <location>
        <begin position="124"/>
        <end position="147"/>
    </location>
</feature>
<gene>
    <name evidence="2" type="ORF">HD556DRAFT_1326198</name>
</gene>
<dbReference type="RefSeq" id="XP_041166387.1">
    <property type="nucleotide sequence ID" value="XM_041301540.1"/>
</dbReference>
<feature type="transmembrane region" description="Helical" evidence="1">
    <location>
        <begin position="12"/>
        <end position="33"/>
    </location>
</feature>
<keyword evidence="3" id="KW-1185">Reference proteome</keyword>
<organism evidence="2 3">
    <name type="scientific">Suillus plorans</name>
    <dbReference type="NCBI Taxonomy" id="116603"/>
    <lineage>
        <taxon>Eukaryota</taxon>
        <taxon>Fungi</taxon>
        <taxon>Dikarya</taxon>
        <taxon>Basidiomycota</taxon>
        <taxon>Agaricomycotina</taxon>
        <taxon>Agaricomycetes</taxon>
        <taxon>Agaricomycetidae</taxon>
        <taxon>Boletales</taxon>
        <taxon>Suillineae</taxon>
        <taxon>Suillaceae</taxon>
        <taxon>Suillus</taxon>
    </lineage>
</organism>
<protein>
    <submittedName>
        <fullName evidence="2">Uncharacterized protein</fullName>
    </submittedName>
</protein>
<dbReference type="AlphaFoldDB" id="A0A9P7DW78"/>
<keyword evidence="1" id="KW-0812">Transmembrane</keyword>
<sequence length="242" mass="27689">MVECIVESRWGLAMFFYLACSHLPFAFVSMNMLAVLQPDAPYPLCRSYEIANIWVLSTLFVECIFLLRAYAVWGRKTWIAIFSIISVIAYLVPIFIYFREFWSVSGECWIPGAFGYQDANSKSMYVVFGLLAVGELQVLIMLLYGAIKGHDSWKIDNRLVRGLLQQNLLYFSCSLVLTLSVILATFFFPFPFAHVVAEYQAVLQPLLVTRMHRNFQRSDRASCGIQTDMSFTTWTEGVSDII</sequence>
<name>A0A9P7DW78_9AGAM</name>
<feature type="transmembrane region" description="Helical" evidence="1">
    <location>
        <begin position="168"/>
        <end position="190"/>
    </location>
</feature>